<dbReference type="GO" id="GO:0016052">
    <property type="term" value="P:carbohydrate catabolic process"/>
    <property type="evidence" value="ECO:0007669"/>
    <property type="project" value="TreeGrafter"/>
</dbReference>
<evidence type="ECO:0000256" key="3">
    <source>
        <dbReference type="ARBA" id="ARBA00022842"/>
    </source>
</evidence>
<accession>A0A1G5QQG5</accession>
<dbReference type="SFLD" id="SFLDS00001">
    <property type="entry name" value="Enolase"/>
    <property type="match status" value="1"/>
</dbReference>
<dbReference type="Proteomes" id="UP000199648">
    <property type="component" value="Unassembled WGS sequence"/>
</dbReference>
<keyword evidence="6" id="KW-1185">Reference proteome</keyword>
<dbReference type="InterPro" id="IPR029065">
    <property type="entry name" value="Enolase_C-like"/>
</dbReference>
<dbReference type="STRING" id="415747.SAMN03097708_02465"/>
<dbReference type="GO" id="GO:0016836">
    <property type="term" value="F:hydro-lyase activity"/>
    <property type="evidence" value="ECO:0007669"/>
    <property type="project" value="TreeGrafter"/>
</dbReference>
<dbReference type="AlphaFoldDB" id="A0A1G5QQG5"/>
<dbReference type="EMBL" id="FMWD01000007">
    <property type="protein sequence ID" value="SCZ63349.1"/>
    <property type="molecule type" value="Genomic_DNA"/>
</dbReference>
<dbReference type="Pfam" id="PF13378">
    <property type="entry name" value="MR_MLE_C"/>
    <property type="match status" value="1"/>
</dbReference>
<keyword evidence="3" id="KW-0460">Magnesium</keyword>
<dbReference type="GO" id="GO:0000287">
    <property type="term" value="F:magnesium ion binding"/>
    <property type="evidence" value="ECO:0007669"/>
    <property type="project" value="TreeGrafter"/>
</dbReference>
<dbReference type="GO" id="GO:0009063">
    <property type="term" value="P:amino acid catabolic process"/>
    <property type="evidence" value="ECO:0007669"/>
    <property type="project" value="InterPro"/>
</dbReference>
<dbReference type="CDD" id="cd03328">
    <property type="entry name" value="MR_like_3"/>
    <property type="match status" value="1"/>
</dbReference>
<evidence type="ECO:0000259" key="4">
    <source>
        <dbReference type="SMART" id="SM00922"/>
    </source>
</evidence>
<dbReference type="Pfam" id="PF02746">
    <property type="entry name" value="MR_MLE_N"/>
    <property type="match status" value="1"/>
</dbReference>
<keyword evidence="2" id="KW-0479">Metal-binding</keyword>
<sequence>MKAVKDTAIRSVTVSAYTVPTDSPESDGTLAWDKTTLVLVELEAGGRVGIGYTYSGVATARLLQDKLIPLLEGVDALAIAARWWEMQVVVRNLGRFGLAAAAISAVDTALWDLKGKLLELPLVTLLGQYHADMMIYGSGGFTAYTHRELSSQLGGWAEQGLLAVKMKVGREPHRDAERVGCARDAIGSGVQLFVDANGAYARKQALEKAEVFSAHGVNWFEEPVSSDDLEGLRMVRDRAPSGLEVSAGEYGYVPVDFRRMLESGSVDVLQVDATRCMGISGFLRVTALSDAFHIPLSTHTAPALHLHPACATRGVRHMEWFHDHVRIERMLFDGFVEPARGRLRPDRSRPGLGLTFRHRDAERFAV</sequence>
<organism evidence="5 6">
    <name type="scientific">Thiohalomonas denitrificans</name>
    <dbReference type="NCBI Taxonomy" id="415747"/>
    <lineage>
        <taxon>Bacteria</taxon>
        <taxon>Pseudomonadati</taxon>
        <taxon>Pseudomonadota</taxon>
        <taxon>Gammaproteobacteria</taxon>
        <taxon>Thiohalomonadales</taxon>
        <taxon>Thiohalomonadaceae</taxon>
        <taxon>Thiohalomonas</taxon>
    </lineage>
</organism>
<proteinExistence type="predicted"/>
<evidence type="ECO:0000256" key="2">
    <source>
        <dbReference type="ARBA" id="ARBA00022723"/>
    </source>
</evidence>
<comment type="cofactor">
    <cofactor evidence="1">
        <name>Mg(2+)</name>
        <dbReference type="ChEBI" id="CHEBI:18420"/>
    </cofactor>
</comment>
<dbReference type="InterPro" id="IPR013341">
    <property type="entry name" value="Mandelate_racemase_N_dom"/>
</dbReference>
<dbReference type="InterPro" id="IPR046945">
    <property type="entry name" value="RHMD-like"/>
</dbReference>
<evidence type="ECO:0000313" key="5">
    <source>
        <dbReference type="EMBL" id="SCZ63349.1"/>
    </source>
</evidence>
<dbReference type="InterPro" id="IPR036849">
    <property type="entry name" value="Enolase-like_C_sf"/>
</dbReference>
<dbReference type="InterPro" id="IPR029017">
    <property type="entry name" value="Enolase-like_N"/>
</dbReference>
<protein>
    <submittedName>
        <fullName evidence="5">L-alanine-DL-glutamate epimerase</fullName>
    </submittedName>
</protein>
<dbReference type="InterPro" id="IPR018110">
    <property type="entry name" value="Mandel_Rmase/mucon_lact_enz_CS"/>
</dbReference>
<evidence type="ECO:0000313" key="6">
    <source>
        <dbReference type="Proteomes" id="UP000199648"/>
    </source>
</evidence>
<dbReference type="PANTHER" id="PTHR13794:SF58">
    <property type="entry name" value="MITOCHONDRIAL ENOLASE SUPERFAMILY MEMBER 1"/>
    <property type="match status" value="1"/>
</dbReference>
<gene>
    <name evidence="5" type="ORF">SAMN03097708_02465</name>
</gene>
<reference evidence="5 6" key="1">
    <citation type="submission" date="2016-10" db="EMBL/GenBank/DDBJ databases">
        <authorList>
            <person name="de Groot N.N."/>
        </authorList>
    </citation>
    <scope>NUCLEOTIDE SEQUENCE [LARGE SCALE GENOMIC DNA]</scope>
    <source>
        <strain evidence="5 6">HLD2</strain>
    </source>
</reference>
<dbReference type="Gene3D" id="3.20.20.120">
    <property type="entry name" value="Enolase-like C-terminal domain"/>
    <property type="match status" value="1"/>
</dbReference>
<dbReference type="SUPFAM" id="SSF51604">
    <property type="entry name" value="Enolase C-terminal domain-like"/>
    <property type="match status" value="1"/>
</dbReference>
<dbReference type="SUPFAM" id="SSF54826">
    <property type="entry name" value="Enolase N-terminal domain-like"/>
    <property type="match status" value="1"/>
</dbReference>
<dbReference type="InterPro" id="IPR013342">
    <property type="entry name" value="Mandelate_racemase_C"/>
</dbReference>
<dbReference type="PROSITE" id="PS00908">
    <property type="entry name" value="MR_MLE_1"/>
    <property type="match status" value="1"/>
</dbReference>
<feature type="domain" description="Mandelate racemase/muconate lactonizing enzyme C-terminal" evidence="4">
    <location>
        <begin position="146"/>
        <end position="242"/>
    </location>
</feature>
<dbReference type="Gene3D" id="3.30.390.10">
    <property type="entry name" value="Enolase-like, N-terminal domain"/>
    <property type="match status" value="1"/>
</dbReference>
<dbReference type="SMART" id="SM00922">
    <property type="entry name" value="MR_MLE"/>
    <property type="match status" value="1"/>
</dbReference>
<evidence type="ECO:0000256" key="1">
    <source>
        <dbReference type="ARBA" id="ARBA00001946"/>
    </source>
</evidence>
<dbReference type="PANTHER" id="PTHR13794">
    <property type="entry name" value="ENOLASE SUPERFAMILY, MANDELATE RACEMASE"/>
    <property type="match status" value="1"/>
</dbReference>
<dbReference type="SFLD" id="SFLDG00179">
    <property type="entry name" value="mandelate_racemase"/>
    <property type="match status" value="1"/>
</dbReference>
<name>A0A1G5QQG5_9GAMM</name>